<name>A0AAV0QRP0_9ROSI</name>
<keyword evidence="1" id="KW-0812">Transmembrane</keyword>
<comment type="caution">
    <text evidence="2">The sequence shown here is derived from an EMBL/GenBank/DDBJ whole genome shotgun (WGS) entry which is preliminary data.</text>
</comment>
<evidence type="ECO:0008006" key="4">
    <source>
        <dbReference type="Google" id="ProtNLM"/>
    </source>
</evidence>
<feature type="transmembrane region" description="Helical" evidence="1">
    <location>
        <begin position="48"/>
        <end position="68"/>
    </location>
</feature>
<dbReference type="PANTHER" id="PTHR33128">
    <property type="entry name" value="OS05G0103400 PROTEIN"/>
    <property type="match status" value="1"/>
</dbReference>
<reference evidence="2" key="1">
    <citation type="submission" date="2022-08" db="EMBL/GenBank/DDBJ databases">
        <authorList>
            <person name="Gutierrez-Valencia J."/>
        </authorList>
    </citation>
    <scope>NUCLEOTIDE SEQUENCE</scope>
</reference>
<dbReference type="AlphaFoldDB" id="A0AAV0QRP0"/>
<accession>A0AAV0QRP0</accession>
<keyword evidence="1" id="KW-0472">Membrane</keyword>
<evidence type="ECO:0000313" key="3">
    <source>
        <dbReference type="Proteomes" id="UP001154282"/>
    </source>
</evidence>
<keyword evidence="1" id="KW-1133">Transmembrane helix</keyword>
<evidence type="ECO:0000256" key="1">
    <source>
        <dbReference type="SAM" id="Phobius"/>
    </source>
</evidence>
<protein>
    <recommendedName>
        <fullName evidence="4">Transmembrane protein</fullName>
    </recommendedName>
</protein>
<dbReference type="Proteomes" id="UP001154282">
    <property type="component" value="Unassembled WGS sequence"/>
</dbReference>
<evidence type="ECO:0000313" key="2">
    <source>
        <dbReference type="EMBL" id="CAI0548125.1"/>
    </source>
</evidence>
<dbReference type="PANTHER" id="PTHR33128:SF78">
    <property type="entry name" value="OS04G0387900 PROTEIN"/>
    <property type="match status" value="1"/>
</dbReference>
<sequence>MSDWAPILLGVLLFIVLSPGLVFQIPGNTKHFEFGSLRTNGKAVIVHTLLFFAVFTILILALHVRIYMD</sequence>
<dbReference type="Pfam" id="PF11820">
    <property type="entry name" value="DUF3339"/>
    <property type="match status" value="1"/>
</dbReference>
<proteinExistence type="predicted"/>
<organism evidence="2 3">
    <name type="scientific">Linum tenue</name>
    <dbReference type="NCBI Taxonomy" id="586396"/>
    <lineage>
        <taxon>Eukaryota</taxon>
        <taxon>Viridiplantae</taxon>
        <taxon>Streptophyta</taxon>
        <taxon>Embryophyta</taxon>
        <taxon>Tracheophyta</taxon>
        <taxon>Spermatophyta</taxon>
        <taxon>Magnoliopsida</taxon>
        <taxon>eudicotyledons</taxon>
        <taxon>Gunneridae</taxon>
        <taxon>Pentapetalae</taxon>
        <taxon>rosids</taxon>
        <taxon>fabids</taxon>
        <taxon>Malpighiales</taxon>
        <taxon>Linaceae</taxon>
        <taxon>Linum</taxon>
    </lineage>
</organism>
<dbReference type="InterPro" id="IPR021775">
    <property type="entry name" value="DUF3339"/>
</dbReference>
<keyword evidence="3" id="KW-1185">Reference proteome</keyword>
<dbReference type="EMBL" id="CAMGYJ010000010">
    <property type="protein sequence ID" value="CAI0548125.1"/>
    <property type="molecule type" value="Genomic_DNA"/>
</dbReference>
<gene>
    <name evidence="2" type="ORF">LITE_LOCUS44650</name>
</gene>